<evidence type="ECO:0000256" key="5">
    <source>
        <dbReference type="SAM" id="MobiDB-lite"/>
    </source>
</evidence>
<evidence type="ECO:0000256" key="3">
    <source>
        <dbReference type="ARBA" id="ARBA00022833"/>
    </source>
</evidence>
<dbReference type="GO" id="GO:0008270">
    <property type="term" value="F:zinc ion binding"/>
    <property type="evidence" value="ECO:0007669"/>
    <property type="project" value="UniProtKB-KW"/>
</dbReference>
<organism evidence="7 8">
    <name type="scientific">Bodo saltans</name>
    <name type="common">Flagellated protozoan</name>
    <dbReference type="NCBI Taxonomy" id="75058"/>
    <lineage>
        <taxon>Eukaryota</taxon>
        <taxon>Discoba</taxon>
        <taxon>Euglenozoa</taxon>
        <taxon>Kinetoplastea</taxon>
        <taxon>Metakinetoplastina</taxon>
        <taxon>Eubodonida</taxon>
        <taxon>Bodonidae</taxon>
        <taxon>Bodo</taxon>
    </lineage>
</organism>
<dbReference type="PROSITE" id="PS50178">
    <property type="entry name" value="ZF_FYVE"/>
    <property type="match status" value="1"/>
</dbReference>
<feature type="compositionally biased region" description="Basic and acidic residues" evidence="5">
    <location>
        <begin position="1"/>
        <end position="18"/>
    </location>
</feature>
<dbReference type="VEuPathDB" id="TriTrypDB:BSAL_60690"/>
<dbReference type="Pfam" id="PF01363">
    <property type="entry name" value="FYVE"/>
    <property type="match status" value="1"/>
</dbReference>
<accession>A0A0S4IR52</accession>
<dbReference type="InterPro" id="IPR013083">
    <property type="entry name" value="Znf_RING/FYVE/PHD"/>
</dbReference>
<evidence type="ECO:0000259" key="6">
    <source>
        <dbReference type="PROSITE" id="PS50178"/>
    </source>
</evidence>
<evidence type="ECO:0000256" key="1">
    <source>
        <dbReference type="ARBA" id="ARBA00022723"/>
    </source>
</evidence>
<dbReference type="InterPro" id="IPR011011">
    <property type="entry name" value="Znf_FYVE_PHD"/>
</dbReference>
<sequence length="454" mass="51115">MMELHSSDPFRPLPHEDAVSSMEEETAGATYFENLQRDASEMLRETETKQADNAADFLYSQEEVNHFLELSKGESIGTIKKRISKEEINEYLQNVSDVEKQLWMQECDEMLDGISARPTSPSSEPLGRQAESIDRFGGEPDAESVWNFANGTVGVQVTAMHLYEDSASNRTLTETATPPPAVADFAPREDKKADRTEVYQVFFRCKVTEILQQEELERTIAERMTLRLRKGVEDLNNGKTNSLQAVFDHNERTTKKCNEILKRISSISSAVATENLKNNPNQVVMSRNLTKCEECRKYFGMIVRRHHCRRCGRCLCNECCCCLGNLPIQNDPRDSNAVRVPEPERLCGTCYNTCLEAQQGFTDANEAKFYCQEKSLLHDGLPRFYAIPPGDYAAALSPAFAKITLDKATEGTVALVTSGAEYCAGIFSHWASYIQAQISQQPQPQQLIENHHNP</sequence>
<dbReference type="SUPFAM" id="SSF57903">
    <property type="entry name" value="FYVE/PHD zinc finger"/>
    <property type="match status" value="1"/>
</dbReference>
<dbReference type="InterPro" id="IPR000306">
    <property type="entry name" value="Znf_FYVE"/>
</dbReference>
<dbReference type="SMART" id="SM00064">
    <property type="entry name" value="FYVE"/>
    <property type="match status" value="1"/>
</dbReference>
<evidence type="ECO:0000256" key="2">
    <source>
        <dbReference type="ARBA" id="ARBA00022771"/>
    </source>
</evidence>
<feature type="region of interest" description="Disordered" evidence="5">
    <location>
        <begin position="1"/>
        <end position="25"/>
    </location>
</feature>
<name>A0A0S4IR52_BODSA</name>
<protein>
    <recommendedName>
        <fullName evidence="6">FYVE-type domain-containing protein</fullName>
    </recommendedName>
</protein>
<evidence type="ECO:0000313" key="8">
    <source>
        <dbReference type="Proteomes" id="UP000051952"/>
    </source>
</evidence>
<dbReference type="PANTHER" id="PTHR23164">
    <property type="entry name" value="EARLY ENDOSOME ANTIGEN 1"/>
    <property type="match status" value="1"/>
</dbReference>
<dbReference type="Gene3D" id="3.30.40.10">
    <property type="entry name" value="Zinc/RING finger domain, C3HC4 (zinc finger)"/>
    <property type="match status" value="1"/>
</dbReference>
<gene>
    <name evidence="7" type="ORF">BSAL_60690</name>
</gene>
<proteinExistence type="predicted"/>
<keyword evidence="8" id="KW-1185">Reference proteome</keyword>
<keyword evidence="3" id="KW-0862">Zinc</keyword>
<reference evidence="8" key="1">
    <citation type="submission" date="2015-09" db="EMBL/GenBank/DDBJ databases">
        <authorList>
            <consortium name="Pathogen Informatics"/>
        </authorList>
    </citation>
    <scope>NUCLEOTIDE SEQUENCE [LARGE SCALE GENOMIC DNA]</scope>
    <source>
        <strain evidence="8">Lake Konstanz</strain>
    </source>
</reference>
<dbReference type="AlphaFoldDB" id="A0A0S4IR52"/>
<dbReference type="InterPro" id="IPR017455">
    <property type="entry name" value="Znf_FYVE-rel"/>
</dbReference>
<keyword evidence="1" id="KW-0479">Metal-binding</keyword>
<dbReference type="Proteomes" id="UP000051952">
    <property type="component" value="Unassembled WGS sequence"/>
</dbReference>
<keyword evidence="2 4" id="KW-0863">Zinc-finger</keyword>
<evidence type="ECO:0000256" key="4">
    <source>
        <dbReference type="PROSITE-ProRule" id="PRU00091"/>
    </source>
</evidence>
<feature type="domain" description="FYVE-type" evidence="6">
    <location>
        <begin position="286"/>
        <end position="355"/>
    </location>
</feature>
<dbReference type="EMBL" id="CYKH01000275">
    <property type="protein sequence ID" value="CUF25283.1"/>
    <property type="molecule type" value="Genomic_DNA"/>
</dbReference>
<evidence type="ECO:0000313" key="7">
    <source>
        <dbReference type="EMBL" id="CUF25283.1"/>
    </source>
</evidence>
<dbReference type="PANTHER" id="PTHR23164:SF30">
    <property type="entry name" value="EARLY ENDOSOME ANTIGEN 1"/>
    <property type="match status" value="1"/>
</dbReference>